<dbReference type="PROSITE" id="PS50304">
    <property type="entry name" value="TUDOR"/>
    <property type="match status" value="1"/>
</dbReference>
<dbReference type="PANTHER" id="PTHR22948:SF29">
    <property type="entry name" value="FI02030P-RELATED"/>
    <property type="match status" value="1"/>
</dbReference>
<name>A0A1V9X609_9ACAR</name>
<feature type="compositionally biased region" description="Polar residues" evidence="1">
    <location>
        <begin position="944"/>
        <end position="956"/>
    </location>
</feature>
<evidence type="ECO:0000256" key="1">
    <source>
        <dbReference type="SAM" id="MobiDB-lite"/>
    </source>
</evidence>
<dbReference type="GO" id="GO:0005737">
    <property type="term" value="C:cytoplasm"/>
    <property type="evidence" value="ECO:0007669"/>
    <property type="project" value="UniProtKB-ARBA"/>
</dbReference>
<dbReference type="Pfam" id="PF00567">
    <property type="entry name" value="TUDOR"/>
    <property type="match status" value="5"/>
</dbReference>
<dbReference type="OrthoDB" id="6341445at2759"/>
<keyword evidence="4" id="KW-1185">Reference proteome</keyword>
<dbReference type="EMBL" id="MNPL01022863">
    <property type="protein sequence ID" value="OQR68937.1"/>
    <property type="molecule type" value="Genomic_DNA"/>
</dbReference>
<dbReference type="InParanoid" id="A0A1V9X609"/>
<dbReference type="PANTHER" id="PTHR22948">
    <property type="entry name" value="TUDOR DOMAIN CONTAINING PROTEIN"/>
    <property type="match status" value="1"/>
</dbReference>
<sequence>RIPFAEVENTEVIYVSQVDQPFRAQLCRFSEDTLFEISEEIKNRNPFLQPPFSKGPAEGEVVVGNISGYLLRCVVRRIDDMVYVVDAVDLGSIHAVSRDNLRPLDVDLIKRWPQISVVIMLKEDNNVAHGETRTLTDIDVVDIGGRQHLRGRLVGQSKDVNATTVKSHEEPQKVLIPLAPVEHVERVMITSLDLSKGTVGAQRMPLDEKHFKELMTSVERAAETAKPVASVKRDDFVLVYSTFNNRWNRGLITGQPDQAAAVVEILFVDFGYYRELCPELAATPACRLLLKLAPQSVQVDAEYDVEIGPLDPDDDLGRTWLASLQKTLPKGVSETAASEPATVAKAAPDLTRAPKGGAMFNEDVHDMEEVYVYAWNYPDRYGVQLKRSLPEHMEKYLIEHYPPTRQPNLRPEPLDRVVAEIEGTLCRALVLSVGNDYAKVLFVDYGSEEDVPLDKVWPLNPGYESDTPCMSFQCILDDGQAELELQQVYLLKIHSRSTDDRTVSVFRASRIDKPHSQQEQQPNGGPDAARAFPPLLLDVEEDLYLVYVDPTDPTMAAVQLGKYPESDLVDLNQRLTDKMKASGKLLTASEVVAGALVAIQVGEGYYRGLVKSLQGSTASVLQVDFGVISKLPVDQLMWLPDEFTSYPQMGFTCRLTSDQLPKHAEHFIGTDFRKSTVDEVDEYSFVLKSILDGKDNSVDLVSPAEIKPHIVEASMNSKEDARSASRSDTLVGEHVQTNGPSTNHSEATLDDAKFATVLGLPPLKAHAENMFVTCVDESHIGMQFCRVDESELDQLTNEMTTYYNEHSYAMERVEIGDLVAFRDEGQFYRAEVIELADDECSVICVDYASVHTAPRKQPRLVKQFATLDRFAVRVPKTFEASPNDYVDVVLKEDDGVVRAYQPATSTDAKAAEEGQPGQEASADTGQISVSESMGAVSESKEDMQLSNGGAEQQNGELGQKSDDRKTELDEEPSCRHQALQASRSADMWCTPDADSHADSADGVRAASTVENEKLESPITDALPLDVWFNVTATWLYSPTKLCVVRESAKAALGNIVEKLAALAKAGELSPLPSAEASPGNAAIVQINHPHPTFHRGKIMSLGRSTGLYRVYLADTGELAQVPGDALFQLPAAESFQQIPSFAMIVKLQADDYGIQHVHPQPREILPVYDGVLRCQVDLSAEDEDIPGETCHRVKLRNARGDIAQQLFEEGLATLWMSRFVKNALSFSHILEFVDAYLVRITRSSGFYGSNGDNQREQLLGTLRLEALRHQAERLLDTVDSTGLKPVLTINVGCPVIVNVALADDPKNRKWYRGKVLTRHTPIHYTIKLVDYGIDISHLVQKTYKCPEHVLMVPEAITEVILASPKSIKPKESTQALNEMEKRYQEFCGRLVIARHWRNRHGVPGTFVELFDTDGNNIIQPSSPTSSVASW</sequence>
<dbReference type="STRING" id="418985.A0A1V9X609"/>
<dbReference type="SUPFAM" id="SSF63748">
    <property type="entry name" value="Tudor/PWWP/MBT"/>
    <property type="match status" value="6"/>
</dbReference>
<feature type="compositionally biased region" description="Polar residues" evidence="1">
    <location>
        <begin position="921"/>
        <end position="931"/>
    </location>
</feature>
<reference evidence="3 4" key="1">
    <citation type="journal article" date="2017" name="Gigascience">
        <title>Draft genome of the honey bee ectoparasitic mite, Tropilaelaps mercedesae, is shaped by the parasitic life history.</title>
        <authorList>
            <person name="Dong X."/>
            <person name="Armstrong S.D."/>
            <person name="Xia D."/>
            <person name="Makepeace B.L."/>
            <person name="Darby A.C."/>
            <person name="Kadowaki T."/>
        </authorList>
    </citation>
    <scope>NUCLEOTIDE SEQUENCE [LARGE SCALE GENOMIC DNA]</scope>
    <source>
        <strain evidence="3">Wuxi-XJTLU</strain>
    </source>
</reference>
<proteinExistence type="predicted"/>
<dbReference type="InterPro" id="IPR050621">
    <property type="entry name" value="Tudor_domain_containing"/>
</dbReference>
<feature type="non-terminal residue" evidence="3">
    <location>
        <position position="1"/>
    </location>
</feature>
<accession>A0A1V9X609</accession>
<comment type="caution">
    <text evidence="3">The sequence shown here is derived from an EMBL/GenBank/DDBJ whole genome shotgun (WGS) entry which is preliminary data.</text>
</comment>
<dbReference type="Gene3D" id="2.30.30.140">
    <property type="match status" value="5"/>
</dbReference>
<feature type="domain" description="Tudor" evidence="2">
    <location>
        <begin position="408"/>
        <end position="466"/>
    </location>
</feature>
<evidence type="ECO:0000259" key="2">
    <source>
        <dbReference type="PROSITE" id="PS50304"/>
    </source>
</evidence>
<dbReference type="SMART" id="SM00333">
    <property type="entry name" value="TUDOR"/>
    <property type="match status" value="7"/>
</dbReference>
<evidence type="ECO:0000313" key="4">
    <source>
        <dbReference type="Proteomes" id="UP000192247"/>
    </source>
</evidence>
<dbReference type="InterPro" id="IPR002999">
    <property type="entry name" value="Tudor"/>
</dbReference>
<dbReference type="InterPro" id="IPR035437">
    <property type="entry name" value="SNase_OB-fold_sf"/>
</dbReference>
<dbReference type="Gene3D" id="2.40.50.90">
    <property type="match status" value="1"/>
</dbReference>
<dbReference type="Proteomes" id="UP000192247">
    <property type="component" value="Unassembled WGS sequence"/>
</dbReference>
<feature type="region of interest" description="Disordered" evidence="1">
    <location>
        <begin position="509"/>
        <end position="530"/>
    </location>
</feature>
<evidence type="ECO:0000313" key="3">
    <source>
        <dbReference type="EMBL" id="OQR68937.1"/>
    </source>
</evidence>
<protein>
    <recommendedName>
        <fullName evidence="2">Tudor domain-containing protein</fullName>
    </recommendedName>
</protein>
<gene>
    <name evidence="3" type="ORF">BIW11_12580</name>
</gene>
<organism evidence="3 4">
    <name type="scientific">Tropilaelaps mercedesae</name>
    <dbReference type="NCBI Taxonomy" id="418985"/>
    <lineage>
        <taxon>Eukaryota</taxon>
        <taxon>Metazoa</taxon>
        <taxon>Ecdysozoa</taxon>
        <taxon>Arthropoda</taxon>
        <taxon>Chelicerata</taxon>
        <taxon>Arachnida</taxon>
        <taxon>Acari</taxon>
        <taxon>Parasitiformes</taxon>
        <taxon>Mesostigmata</taxon>
        <taxon>Gamasina</taxon>
        <taxon>Dermanyssoidea</taxon>
        <taxon>Laelapidae</taxon>
        <taxon>Tropilaelaps</taxon>
    </lineage>
</organism>
<feature type="region of interest" description="Disordered" evidence="1">
    <location>
        <begin position="904"/>
        <end position="986"/>
    </location>
</feature>